<protein>
    <submittedName>
        <fullName evidence="4">Putative transmembrane protein 70 mitochondrial</fullName>
    </submittedName>
</protein>
<dbReference type="GO" id="GO:0033615">
    <property type="term" value="P:mitochondrial proton-transporting ATP synthase complex assembly"/>
    <property type="evidence" value="ECO:0007669"/>
    <property type="project" value="TreeGrafter"/>
</dbReference>
<comment type="similarity">
    <text evidence="1">Belongs to the TMEM70 family.</text>
</comment>
<evidence type="ECO:0000256" key="3">
    <source>
        <dbReference type="SAM" id="Phobius"/>
    </source>
</evidence>
<dbReference type="PANTHER" id="PTHR13281">
    <property type="entry name" value="TRANSMEMBRANE PROTEIN 70, MITOCHONDRIAL"/>
    <property type="match status" value="1"/>
</dbReference>
<proteinExistence type="inferred from homology"/>
<feature type="transmembrane region" description="Helical" evidence="3">
    <location>
        <begin position="103"/>
        <end position="126"/>
    </location>
</feature>
<feature type="region of interest" description="Disordered" evidence="2">
    <location>
        <begin position="215"/>
        <end position="238"/>
    </location>
</feature>
<keyword evidence="3" id="KW-0472">Membrane</keyword>
<dbReference type="AlphaFoldDB" id="A0A6G5ADD2"/>
<keyword evidence="3" id="KW-1133">Transmembrane helix</keyword>
<dbReference type="InterPro" id="IPR009724">
    <property type="entry name" value="TMEM70"/>
</dbReference>
<dbReference type="Pfam" id="PF06979">
    <property type="entry name" value="TMEM70"/>
    <property type="match status" value="1"/>
</dbReference>
<dbReference type="InterPro" id="IPR045325">
    <property type="entry name" value="TMEM70/TMEM186/TMEM223"/>
</dbReference>
<dbReference type="PANTHER" id="PTHR13281:SF0">
    <property type="entry name" value="TRANSMEMBRANE PROTEIN 70, MITOCHONDRIAL"/>
    <property type="match status" value="1"/>
</dbReference>
<evidence type="ECO:0000313" key="4">
    <source>
        <dbReference type="EMBL" id="NIE48992.1"/>
    </source>
</evidence>
<dbReference type="VEuPathDB" id="VectorBase:LOC119176334"/>
<evidence type="ECO:0000256" key="2">
    <source>
        <dbReference type="SAM" id="MobiDB-lite"/>
    </source>
</evidence>
<keyword evidence="3 4" id="KW-0812">Transmembrane</keyword>
<sequence length="238" mass="26903">MSVVTLVRRLPKLSFQKSLVTLRDFRCDHRYVKHAQPGVSPVMQRSHLSTSTRREQNNGEKNKTLVYLGSIRSTVKMVKGLSLTTSFLGILAQPILLQKLSGASLGATVIVVSCASFFIFVTPLMLHYITRRYVTELTYDPDTKEFNATTLTLLNRKKHINFIADDIKVPAIPGPFTTLLAKGHPLFVEVQNIQDADALERLMGYDKPIDLHVKVSNSQEEQTEMRRKQPAQYSDRDS</sequence>
<evidence type="ECO:0000256" key="1">
    <source>
        <dbReference type="ARBA" id="ARBA00005280"/>
    </source>
</evidence>
<dbReference type="EMBL" id="GIKN01006719">
    <property type="protein sequence ID" value="NIE48992.1"/>
    <property type="molecule type" value="Transcribed_RNA"/>
</dbReference>
<organism evidence="4">
    <name type="scientific">Rhipicephalus microplus</name>
    <name type="common">Cattle tick</name>
    <name type="synonym">Boophilus microplus</name>
    <dbReference type="NCBI Taxonomy" id="6941"/>
    <lineage>
        <taxon>Eukaryota</taxon>
        <taxon>Metazoa</taxon>
        <taxon>Ecdysozoa</taxon>
        <taxon>Arthropoda</taxon>
        <taxon>Chelicerata</taxon>
        <taxon>Arachnida</taxon>
        <taxon>Acari</taxon>
        <taxon>Parasitiformes</taxon>
        <taxon>Ixodida</taxon>
        <taxon>Ixodoidea</taxon>
        <taxon>Ixodidae</taxon>
        <taxon>Rhipicephalinae</taxon>
        <taxon>Rhipicephalus</taxon>
        <taxon>Boophilus</taxon>
    </lineage>
</organism>
<reference evidence="4" key="1">
    <citation type="submission" date="2020-03" db="EMBL/GenBank/DDBJ databases">
        <title>A transcriptome and proteome of the tick Rhipicephalus microplus shaped by the genetic composition of its hosts and developmental stage.</title>
        <authorList>
            <person name="Garcia G.R."/>
            <person name="Ribeiro J.M.C."/>
            <person name="Maruyama S.R."/>
            <person name="Gardinasse L.G."/>
            <person name="Nelson K."/>
            <person name="Ferreira B.R."/>
            <person name="Andrade T.G."/>
            <person name="Santos I.K.F.M."/>
        </authorList>
    </citation>
    <scope>NUCLEOTIDE SEQUENCE</scope>
    <source>
        <strain evidence="4">NSGR</strain>
        <tissue evidence="4">Salivary glands</tissue>
    </source>
</reference>
<accession>A0A6G5ADD2</accession>
<feature type="transmembrane region" description="Helical" evidence="3">
    <location>
        <begin position="80"/>
        <end position="97"/>
    </location>
</feature>
<dbReference type="OrthoDB" id="156886at2759"/>
<dbReference type="GO" id="GO:0031966">
    <property type="term" value="C:mitochondrial membrane"/>
    <property type="evidence" value="ECO:0007669"/>
    <property type="project" value="TreeGrafter"/>
</dbReference>
<name>A0A6G5ADD2_RHIMP</name>